<dbReference type="RefSeq" id="XP_034238158.1">
    <property type="nucleotide sequence ID" value="XM_034382267.1"/>
</dbReference>
<dbReference type="AlphaFoldDB" id="A0A6P8YEK0"/>
<dbReference type="GO" id="GO:0061630">
    <property type="term" value="F:ubiquitin protein ligase activity"/>
    <property type="evidence" value="ECO:0007669"/>
    <property type="project" value="UniProtKB-EC"/>
</dbReference>
<feature type="compositionally biased region" description="Polar residues" evidence="12">
    <location>
        <begin position="299"/>
        <end position="309"/>
    </location>
</feature>
<dbReference type="Gene3D" id="3.30.40.10">
    <property type="entry name" value="Zinc/RING finger domain, C3HC4 (zinc finger)"/>
    <property type="match status" value="1"/>
</dbReference>
<comment type="catalytic activity">
    <reaction evidence="1">
        <text>S-ubiquitinyl-[E2 ubiquitin-conjugating enzyme]-L-cysteine + [acceptor protein]-L-lysine = [E2 ubiquitin-conjugating enzyme]-L-cysteine + N(6)-ubiquitinyl-[acceptor protein]-L-lysine.</text>
        <dbReference type="EC" id="2.3.2.27"/>
    </reaction>
</comment>
<comment type="subcellular location">
    <subcellularLocation>
        <location evidence="2">Nucleus</location>
    </subcellularLocation>
</comment>
<dbReference type="KEGG" id="tpal:117643400"/>
<feature type="compositionally biased region" description="Acidic residues" evidence="12">
    <location>
        <begin position="411"/>
        <end position="421"/>
    </location>
</feature>
<keyword evidence="6 10" id="KW-0479">Metal-binding</keyword>
<evidence type="ECO:0000256" key="3">
    <source>
        <dbReference type="ARBA" id="ARBA00012483"/>
    </source>
</evidence>
<sequence>MTGRSRSKNIKAGRLKTEENKFDKPECLTLHDVQCTVCMGIFVEPVTLPCFHTVCKVCFEKTIDNNTLACPLCRKYVGGWIRQRQKNGLMVNQQLWKFIQQQFGHHVEKKMKGEDDEEIDSLAELNIQAPKISEPGLIRREYEAEQKRIQEEALKRQEVEVRASEQLIKELQEREEQERRHLEDLRKKAEEEDALIAQKIAEQLAAEDARKEAEEQENLRRLLEEEEASSAFVRLASLSSALPPSQPPKKGPMDVFLHQNNLGKPTRTNSSSSTDSLNGELHHFRPVHYVATTPPKSSPDGTDSDNSQVCKPIPVMRSLDGWASPGRSSNTLRPWLKADPSSEPSTSQGEATSPISKKDNKRRRSPTGPVGKSPKRGKKESPKKLTRAQTIQTIVGAEQKNSPGKQQNEEGASDSETDCEGEFEHRKVVDSSTEDSPKKLPKSKPVNGLYNIEGTLLPLSLEDLTENEQVERRYRQEQKDYEFALQLQKELNATESQNRTYELRSIAPLTPKKNQSKIVTPRRKPKPRVAPTTAKEKRRQCTLEESMGFSVKMEL</sequence>
<dbReference type="GO" id="GO:0008270">
    <property type="term" value="F:zinc ion binding"/>
    <property type="evidence" value="ECO:0007669"/>
    <property type="project" value="UniProtKB-KW"/>
</dbReference>
<keyword evidence="4" id="KW-0808">Transferase</keyword>
<evidence type="ECO:0000256" key="9">
    <source>
        <dbReference type="ARBA" id="ARBA00023242"/>
    </source>
</evidence>
<feature type="domain" description="RING-type" evidence="13">
    <location>
        <begin position="35"/>
        <end position="74"/>
    </location>
</feature>
<keyword evidence="11" id="KW-0175">Coiled coil</keyword>
<keyword evidence="7" id="KW-0833">Ubl conjugation pathway</keyword>
<dbReference type="GO" id="GO:0006302">
    <property type="term" value="P:double-strand break repair"/>
    <property type="evidence" value="ECO:0007669"/>
    <property type="project" value="TreeGrafter"/>
</dbReference>
<feature type="coiled-coil region" evidence="11">
    <location>
        <begin position="142"/>
        <end position="229"/>
    </location>
</feature>
<reference evidence="15" key="1">
    <citation type="submission" date="2025-08" db="UniProtKB">
        <authorList>
            <consortium name="RefSeq"/>
        </authorList>
    </citation>
    <scope>IDENTIFICATION</scope>
    <source>
        <tissue evidence="15">Total insect</tissue>
    </source>
</reference>
<evidence type="ECO:0000256" key="5">
    <source>
        <dbReference type="ARBA" id="ARBA00022763"/>
    </source>
</evidence>
<keyword evidence="5" id="KW-0227">DNA damage</keyword>
<feature type="region of interest" description="Disordered" evidence="12">
    <location>
        <begin position="240"/>
        <end position="448"/>
    </location>
</feature>
<evidence type="ECO:0000256" key="12">
    <source>
        <dbReference type="SAM" id="MobiDB-lite"/>
    </source>
</evidence>
<accession>A0A6P8YEK0</accession>
<feature type="compositionally biased region" description="Polar residues" evidence="12">
    <location>
        <begin position="342"/>
        <end position="355"/>
    </location>
</feature>
<dbReference type="InterPro" id="IPR001841">
    <property type="entry name" value="Znf_RING"/>
</dbReference>
<evidence type="ECO:0000256" key="7">
    <source>
        <dbReference type="ARBA" id="ARBA00022786"/>
    </source>
</evidence>
<feature type="compositionally biased region" description="Polar residues" evidence="12">
    <location>
        <begin position="387"/>
        <end position="410"/>
    </location>
</feature>
<dbReference type="Proteomes" id="UP000515158">
    <property type="component" value="Unplaced"/>
</dbReference>
<dbReference type="PANTHER" id="PTHR23328">
    <property type="entry name" value="RING-TYPE DOMAIN-CONTAINING PROTEIN"/>
    <property type="match status" value="1"/>
</dbReference>
<dbReference type="EC" id="2.3.2.27" evidence="3"/>
<evidence type="ECO:0000313" key="14">
    <source>
        <dbReference type="Proteomes" id="UP000515158"/>
    </source>
</evidence>
<evidence type="ECO:0000256" key="10">
    <source>
        <dbReference type="PROSITE-ProRule" id="PRU00175"/>
    </source>
</evidence>
<evidence type="ECO:0000256" key="1">
    <source>
        <dbReference type="ARBA" id="ARBA00000900"/>
    </source>
</evidence>
<keyword evidence="9" id="KW-0539">Nucleus</keyword>
<evidence type="ECO:0000259" key="13">
    <source>
        <dbReference type="PROSITE" id="PS50089"/>
    </source>
</evidence>
<feature type="compositionally biased region" description="Polar residues" evidence="12">
    <location>
        <begin position="258"/>
        <end position="277"/>
    </location>
</feature>
<dbReference type="SUPFAM" id="SSF57850">
    <property type="entry name" value="RING/U-box"/>
    <property type="match status" value="1"/>
</dbReference>
<keyword evidence="14" id="KW-1185">Reference proteome</keyword>
<dbReference type="SMART" id="SM00184">
    <property type="entry name" value="RING"/>
    <property type="match status" value="1"/>
</dbReference>
<gene>
    <name evidence="15" type="primary">LOC117643400</name>
</gene>
<evidence type="ECO:0000256" key="6">
    <source>
        <dbReference type="ARBA" id="ARBA00022771"/>
    </source>
</evidence>
<feature type="region of interest" description="Disordered" evidence="12">
    <location>
        <begin position="496"/>
        <end position="555"/>
    </location>
</feature>
<evidence type="ECO:0000256" key="11">
    <source>
        <dbReference type="SAM" id="Coils"/>
    </source>
</evidence>
<dbReference type="GO" id="GO:0031491">
    <property type="term" value="F:nucleosome binding"/>
    <property type="evidence" value="ECO:0007669"/>
    <property type="project" value="TreeGrafter"/>
</dbReference>
<organism evidence="15">
    <name type="scientific">Thrips palmi</name>
    <name type="common">Melon thrips</name>
    <dbReference type="NCBI Taxonomy" id="161013"/>
    <lineage>
        <taxon>Eukaryota</taxon>
        <taxon>Metazoa</taxon>
        <taxon>Ecdysozoa</taxon>
        <taxon>Arthropoda</taxon>
        <taxon>Hexapoda</taxon>
        <taxon>Insecta</taxon>
        <taxon>Pterygota</taxon>
        <taxon>Neoptera</taxon>
        <taxon>Paraneoptera</taxon>
        <taxon>Thysanoptera</taxon>
        <taxon>Terebrantia</taxon>
        <taxon>Thripoidea</taxon>
        <taxon>Thripidae</taxon>
        <taxon>Thrips</taxon>
    </lineage>
</organism>
<dbReference type="GO" id="GO:0005634">
    <property type="term" value="C:nucleus"/>
    <property type="evidence" value="ECO:0007669"/>
    <property type="project" value="UniProtKB-SubCell"/>
</dbReference>
<dbReference type="GeneID" id="117643400"/>
<proteinExistence type="predicted"/>
<dbReference type="InterPro" id="IPR051657">
    <property type="entry name" value="RNF168/RNF169_E3_ubiq-ligase"/>
</dbReference>
<evidence type="ECO:0000256" key="2">
    <source>
        <dbReference type="ARBA" id="ARBA00004123"/>
    </source>
</evidence>
<dbReference type="InterPro" id="IPR013083">
    <property type="entry name" value="Znf_RING/FYVE/PHD"/>
</dbReference>
<dbReference type="GO" id="GO:0035861">
    <property type="term" value="C:site of double-strand break"/>
    <property type="evidence" value="ECO:0007669"/>
    <property type="project" value="TreeGrafter"/>
</dbReference>
<dbReference type="InParanoid" id="A0A6P8YEK0"/>
<dbReference type="PROSITE" id="PS50089">
    <property type="entry name" value="ZF_RING_2"/>
    <property type="match status" value="1"/>
</dbReference>
<dbReference type="OrthoDB" id="426657at2759"/>
<keyword evidence="6 10" id="KW-0863">Zinc-finger</keyword>
<evidence type="ECO:0000256" key="4">
    <source>
        <dbReference type="ARBA" id="ARBA00022679"/>
    </source>
</evidence>
<name>A0A6P8YEK0_THRPL</name>
<evidence type="ECO:0000313" key="15">
    <source>
        <dbReference type="RefSeq" id="XP_034238158.1"/>
    </source>
</evidence>
<dbReference type="CDD" id="cd22249">
    <property type="entry name" value="UDM1_RNF168_RNF169-like"/>
    <property type="match status" value="1"/>
</dbReference>
<keyword evidence="8" id="KW-0862">Zinc</keyword>
<protein>
    <recommendedName>
        <fullName evidence="3">RING-type E3 ubiquitin transferase</fullName>
        <ecNumber evidence="3">2.3.2.27</ecNumber>
    </recommendedName>
</protein>
<dbReference type="PANTHER" id="PTHR23328:SF0">
    <property type="entry name" value="RING-TYPE DOMAIN-CONTAINING PROTEIN"/>
    <property type="match status" value="1"/>
</dbReference>
<evidence type="ECO:0000256" key="8">
    <source>
        <dbReference type="ARBA" id="ARBA00022833"/>
    </source>
</evidence>
<dbReference type="Pfam" id="PF13923">
    <property type="entry name" value="zf-C3HC4_2"/>
    <property type="match status" value="1"/>
</dbReference>